<feature type="non-terminal residue" evidence="2">
    <location>
        <position position="1"/>
    </location>
</feature>
<protein>
    <submittedName>
        <fullName evidence="2">Uncharacterized protein</fullName>
    </submittedName>
</protein>
<organism evidence="2">
    <name type="scientific">marine metagenome</name>
    <dbReference type="NCBI Taxonomy" id="408172"/>
    <lineage>
        <taxon>unclassified sequences</taxon>
        <taxon>metagenomes</taxon>
        <taxon>ecological metagenomes</taxon>
    </lineage>
</organism>
<dbReference type="EMBL" id="UINC01206807">
    <property type="protein sequence ID" value="SVE28611.1"/>
    <property type="molecule type" value="Genomic_DNA"/>
</dbReference>
<dbReference type="AlphaFoldDB" id="A0A383C8W1"/>
<name>A0A383C8W1_9ZZZZ</name>
<feature type="region of interest" description="Disordered" evidence="1">
    <location>
        <begin position="1"/>
        <end position="41"/>
    </location>
</feature>
<evidence type="ECO:0000256" key="1">
    <source>
        <dbReference type="SAM" id="MobiDB-lite"/>
    </source>
</evidence>
<sequence>VPNLRKTQEISENPAKASHTPPSARETHFASARSVRCAGGF</sequence>
<evidence type="ECO:0000313" key="2">
    <source>
        <dbReference type="EMBL" id="SVE28611.1"/>
    </source>
</evidence>
<gene>
    <name evidence="2" type="ORF">METZ01_LOCUS481465</name>
</gene>
<accession>A0A383C8W1</accession>
<reference evidence="2" key="1">
    <citation type="submission" date="2018-05" db="EMBL/GenBank/DDBJ databases">
        <authorList>
            <person name="Lanie J.A."/>
            <person name="Ng W.-L."/>
            <person name="Kazmierczak K.M."/>
            <person name="Andrzejewski T.M."/>
            <person name="Davidsen T.M."/>
            <person name="Wayne K.J."/>
            <person name="Tettelin H."/>
            <person name="Glass J.I."/>
            <person name="Rusch D."/>
            <person name="Podicherti R."/>
            <person name="Tsui H.-C.T."/>
            <person name="Winkler M.E."/>
        </authorList>
    </citation>
    <scope>NUCLEOTIDE SEQUENCE</scope>
</reference>
<feature type="non-terminal residue" evidence="2">
    <location>
        <position position="41"/>
    </location>
</feature>
<proteinExistence type="predicted"/>